<evidence type="ECO:0000259" key="3">
    <source>
        <dbReference type="Pfam" id="PF13968"/>
    </source>
</evidence>
<dbReference type="Pfam" id="PF04578">
    <property type="entry name" value="DUF594"/>
    <property type="match status" value="1"/>
</dbReference>
<dbReference type="Pfam" id="PF13968">
    <property type="entry name" value="DUF4220"/>
    <property type="match status" value="1"/>
</dbReference>
<feature type="domain" description="DUF4220" evidence="3">
    <location>
        <begin position="49"/>
        <end position="365"/>
    </location>
</feature>
<dbReference type="InterPro" id="IPR025315">
    <property type="entry name" value="DUF4220"/>
</dbReference>
<feature type="region of interest" description="Disordered" evidence="1">
    <location>
        <begin position="638"/>
        <end position="664"/>
    </location>
</feature>
<proteinExistence type="predicted"/>
<feature type="transmembrane region" description="Helical" evidence="2">
    <location>
        <begin position="46"/>
        <end position="67"/>
    </location>
</feature>
<feature type="transmembrane region" description="Helical" evidence="2">
    <location>
        <begin position="288"/>
        <end position="307"/>
    </location>
</feature>
<dbReference type="EMBL" id="JAUUTY010000003">
    <property type="protein sequence ID" value="KAK1661511.1"/>
    <property type="molecule type" value="Genomic_DNA"/>
</dbReference>
<keyword evidence="2" id="KW-0472">Membrane</keyword>
<feature type="transmembrane region" description="Helical" evidence="2">
    <location>
        <begin position="13"/>
        <end position="34"/>
    </location>
</feature>
<evidence type="ECO:0000313" key="5">
    <source>
        <dbReference type="Proteomes" id="UP001231189"/>
    </source>
</evidence>
<evidence type="ECO:0000313" key="4">
    <source>
        <dbReference type="EMBL" id="KAK1661511.1"/>
    </source>
</evidence>
<comment type="caution">
    <text evidence="4">The sequence shown here is derived from an EMBL/GenBank/DDBJ whole genome shotgun (WGS) entry which is preliminary data.</text>
</comment>
<dbReference type="AlphaFoldDB" id="A0AAD8WH39"/>
<sequence length="676" mass="77340">MGISSALEWWDEWQLRILVLSSLFVYYILNFSFTVRRLPELRRLKVVIWIAYIGSDALAIYALATLFNRHKDQTTASATTSRALEVMWVPVLLIHLGGHQTISAYSLEDNELWKRHVITFVSQVTVALYVFCKWWSGEKRLLQAAILLFVIGILKFSQKPWALKTACFNSMLDSVCVDLNQGTRGEEQDLSLEKYVSKAKECVLEDMKETVQAEKLSDIAEIINRERSITDYTKNMFIDMSASYPVRLSELRSFMQLDEDNAHNRLQHSLAIIFGLLYSRVGSAMTPLGILLSIPIPSITIASVVLLAKSSMDGYPKNDVRVTYILYWGNAVMEFLPLFLTYLYLPFKCCRPMFSGRWHDMVSQCSLMSFSARERKPTILMKLAIFSSLREYLNMNWYIQQVPEARQITGLVRQHVKDGWNQDIEDANGYMRFNNMSRFDTQLGHLGWSSSVPFDHSVLLWHMATDLCFYYPVEFPQGEEEEEDTRQRSSSSSRVISNYMVYLLSARPEMLLAGTRLGLFTVVSNEIKDILNHSGEAPLDTEKSLAQEIIRVVKSLPDTTTYSLTRDACRLTEALMKLDGVERWTVIQRVWVEMLCYSAARCRGYLHAKSLGDGGECLTSIWILWSFMGMETLADKLQRPQPSQPQDGAPLACRSHGRGHSSENFSPALKRLFAEV</sequence>
<keyword evidence="2" id="KW-1133">Transmembrane helix</keyword>
<keyword evidence="5" id="KW-1185">Reference proteome</keyword>
<dbReference type="InterPro" id="IPR007658">
    <property type="entry name" value="DUF594"/>
</dbReference>
<protein>
    <recommendedName>
        <fullName evidence="3">DUF4220 domain-containing protein</fullName>
    </recommendedName>
</protein>
<dbReference type="PANTHER" id="PTHR31325">
    <property type="entry name" value="OS01G0798800 PROTEIN-RELATED"/>
    <property type="match status" value="1"/>
</dbReference>
<name>A0AAD8WH39_LOLMU</name>
<dbReference type="Proteomes" id="UP001231189">
    <property type="component" value="Unassembled WGS sequence"/>
</dbReference>
<feature type="transmembrane region" description="Helical" evidence="2">
    <location>
        <begin position="327"/>
        <end position="345"/>
    </location>
</feature>
<accession>A0AAD8WH39</accession>
<evidence type="ECO:0000256" key="2">
    <source>
        <dbReference type="SAM" id="Phobius"/>
    </source>
</evidence>
<gene>
    <name evidence="4" type="ORF">QYE76_049670</name>
</gene>
<organism evidence="4 5">
    <name type="scientific">Lolium multiflorum</name>
    <name type="common">Italian ryegrass</name>
    <name type="synonym">Lolium perenne subsp. multiflorum</name>
    <dbReference type="NCBI Taxonomy" id="4521"/>
    <lineage>
        <taxon>Eukaryota</taxon>
        <taxon>Viridiplantae</taxon>
        <taxon>Streptophyta</taxon>
        <taxon>Embryophyta</taxon>
        <taxon>Tracheophyta</taxon>
        <taxon>Spermatophyta</taxon>
        <taxon>Magnoliopsida</taxon>
        <taxon>Liliopsida</taxon>
        <taxon>Poales</taxon>
        <taxon>Poaceae</taxon>
        <taxon>BOP clade</taxon>
        <taxon>Pooideae</taxon>
        <taxon>Poodae</taxon>
        <taxon>Poeae</taxon>
        <taxon>Poeae Chloroplast Group 2 (Poeae type)</taxon>
        <taxon>Loliodinae</taxon>
        <taxon>Loliinae</taxon>
        <taxon>Lolium</taxon>
    </lineage>
</organism>
<keyword evidence="2" id="KW-0812">Transmembrane</keyword>
<reference evidence="4" key="1">
    <citation type="submission" date="2023-07" db="EMBL/GenBank/DDBJ databases">
        <title>A chromosome-level genome assembly of Lolium multiflorum.</title>
        <authorList>
            <person name="Chen Y."/>
            <person name="Copetti D."/>
            <person name="Kolliker R."/>
            <person name="Studer B."/>
        </authorList>
    </citation>
    <scope>NUCLEOTIDE SEQUENCE</scope>
    <source>
        <strain evidence="4">02402/16</strain>
        <tissue evidence="4">Leaf</tissue>
    </source>
</reference>
<evidence type="ECO:0000256" key="1">
    <source>
        <dbReference type="SAM" id="MobiDB-lite"/>
    </source>
</evidence>